<evidence type="ECO:0000313" key="2">
    <source>
        <dbReference type="EMBL" id="MBK5897818.1"/>
    </source>
</evidence>
<proteinExistence type="predicted"/>
<accession>A0ABS1J2Q3</accession>
<organism evidence="2 3">
    <name type="scientific">Catonella massiliensis</name>
    <dbReference type="NCBI Taxonomy" id="2799636"/>
    <lineage>
        <taxon>Bacteria</taxon>
        <taxon>Bacillati</taxon>
        <taxon>Bacillota</taxon>
        <taxon>Clostridia</taxon>
        <taxon>Lachnospirales</taxon>
        <taxon>Lachnospiraceae</taxon>
        <taxon>Catonella</taxon>
    </lineage>
</organism>
<evidence type="ECO:0000256" key="1">
    <source>
        <dbReference type="ARBA" id="ARBA00022649"/>
    </source>
</evidence>
<dbReference type="Proteomes" id="UP000604730">
    <property type="component" value="Unassembled WGS sequence"/>
</dbReference>
<sequence>MNFYKIKYSKSAEKFIKKNKVIGLRFFKAFEEMAQDNGNVKSYDVKKFYSKTYDDIFRLRIGGYRAIFRIIGNELLVYVFDIGTRGDIYKKLDV</sequence>
<reference evidence="2 3" key="1">
    <citation type="submission" date="2021-01" db="EMBL/GenBank/DDBJ databases">
        <title>Isolation and description of Catonella massiliensis sp. nov., a novel Catonella species, isolated from a stable periodontitis subject.</title>
        <authorList>
            <person name="Antezack A."/>
            <person name="Boxberger M."/>
            <person name="La Scola B."/>
            <person name="Monnet-Corti V."/>
        </authorList>
    </citation>
    <scope>NUCLEOTIDE SEQUENCE [LARGE SCALE GENOMIC DNA]</scope>
    <source>
        <strain evidence="2 3">Marseille-Q4567</strain>
    </source>
</reference>
<dbReference type="Gene3D" id="3.30.2310.20">
    <property type="entry name" value="RelE-like"/>
    <property type="match status" value="1"/>
</dbReference>
<protein>
    <submittedName>
        <fullName evidence="2">Type II toxin-antitoxin system RelE/ParE family toxin</fullName>
    </submittedName>
</protein>
<keyword evidence="3" id="KW-1185">Reference proteome</keyword>
<gene>
    <name evidence="2" type="ORF">JJN12_08515</name>
</gene>
<dbReference type="InterPro" id="IPR007712">
    <property type="entry name" value="RelE/ParE_toxin"/>
</dbReference>
<comment type="caution">
    <text evidence="2">The sequence shown here is derived from an EMBL/GenBank/DDBJ whole genome shotgun (WGS) entry which is preliminary data.</text>
</comment>
<keyword evidence="1" id="KW-1277">Toxin-antitoxin system</keyword>
<dbReference type="EMBL" id="JAEPRJ010000001">
    <property type="protein sequence ID" value="MBK5897818.1"/>
    <property type="molecule type" value="Genomic_DNA"/>
</dbReference>
<dbReference type="InterPro" id="IPR035093">
    <property type="entry name" value="RelE/ParE_toxin_dom_sf"/>
</dbReference>
<dbReference type="Pfam" id="PF05016">
    <property type="entry name" value="ParE_toxin"/>
    <property type="match status" value="1"/>
</dbReference>
<dbReference type="RefSeq" id="WP_208429280.1">
    <property type="nucleotide sequence ID" value="NZ_JAEPRJ010000001.1"/>
</dbReference>
<name>A0ABS1J2Q3_9FIRM</name>
<dbReference type="SUPFAM" id="SSF143011">
    <property type="entry name" value="RelE-like"/>
    <property type="match status" value="1"/>
</dbReference>
<evidence type="ECO:0000313" key="3">
    <source>
        <dbReference type="Proteomes" id="UP000604730"/>
    </source>
</evidence>